<evidence type="ECO:0000256" key="1">
    <source>
        <dbReference type="SAM" id="MobiDB-lite"/>
    </source>
</evidence>
<comment type="caution">
    <text evidence="3">The sequence shown here is derived from an EMBL/GenBank/DDBJ whole genome shotgun (WGS) entry which is preliminary data.</text>
</comment>
<name>A0A0M0JFQ5_9EUKA</name>
<dbReference type="OrthoDB" id="7614033at2759"/>
<keyword evidence="4" id="KW-1185">Reference proteome</keyword>
<dbReference type="PANTHER" id="PTHR11439">
    <property type="entry name" value="GAG-POL-RELATED RETROTRANSPOSON"/>
    <property type="match status" value="1"/>
</dbReference>
<dbReference type="GO" id="GO:0003676">
    <property type="term" value="F:nucleic acid binding"/>
    <property type="evidence" value="ECO:0007669"/>
    <property type="project" value="InterPro"/>
</dbReference>
<dbReference type="CDD" id="cd09272">
    <property type="entry name" value="RNase_HI_RT_Ty1"/>
    <property type="match status" value="1"/>
</dbReference>
<dbReference type="Gene3D" id="3.30.420.10">
    <property type="entry name" value="Ribonuclease H-like superfamily/Ribonuclease H"/>
    <property type="match status" value="1"/>
</dbReference>
<dbReference type="PANTHER" id="PTHR11439:SF440">
    <property type="entry name" value="INTEGRASE CATALYTIC DOMAIN-CONTAINING PROTEIN"/>
    <property type="match status" value="1"/>
</dbReference>
<evidence type="ECO:0000259" key="2">
    <source>
        <dbReference type="PROSITE" id="PS50994"/>
    </source>
</evidence>
<feature type="non-terminal residue" evidence="3">
    <location>
        <position position="1"/>
    </location>
</feature>
<dbReference type="InterPro" id="IPR013103">
    <property type="entry name" value="RVT_2"/>
</dbReference>
<dbReference type="PROSITE" id="PS50994">
    <property type="entry name" value="INTEGRASE"/>
    <property type="match status" value="1"/>
</dbReference>
<accession>A0A0M0JFQ5</accession>
<organism evidence="3 4">
    <name type="scientific">Chrysochromulina tobinii</name>
    <dbReference type="NCBI Taxonomy" id="1460289"/>
    <lineage>
        <taxon>Eukaryota</taxon>
        <taxon>Haptista</taxon>
        <taxon>Haptophyta</taxon>
        <taxon>Prymnesiophyceae</taxon>
        <taxon>Prymnesiales</taxon>
        <taxon>Chrysochromulinaceae</taxon>
        <taxon>Chrysochromulina</taxon>
    </lineage>
</organism>
<feature type="domain" description="Integrase catalytic" evidence="2">
    <location>
        <begin position="314"/>
        <end position="498"/>
    </location>
</feature>
<dbReference type="InterPro" id="IPR012337">
    <property type="entry name" value="RNaseH-like_sf"/>
</dbReference>
<dbReference type="Proteomes" id="UP000037460">
    <property type="component" value="Unassembled WGS sequence"/>
</dbReference>
<evidence type="ECO:0000313" key="4">
    <source>
        <dbReference type="Proteomes" id="UP000037460"/>
    </source>
</evidence>
<dbReference type="Pfam" id="PF07727">
    <property type="entry name" value="RVT_2"/>
    <property type="match status" value="1"/>
</dbReference>
<dbReference type="InterPro" id="IPR036397">
    <property type="entry name" value="RNaseH_sf"/>
</dbReference>
<dbReference type="SUPFAM" id="SSF53098">
    <property type="entry name" value="Ribonuclease H-like"/>
    <property type="match status" value="1"/>
</dbReference>
<sequence length="1408" mass="154268">EHSLAAALGIDIATADFDPSNTRCPDFVPGCSGTCARQYETDTTDSASSDDEPDPVPRCEECADNPDERLFSRVLKFLPHFWACIVTGMLLGLDPMDRELLDDDAQLMFVVHDCVEVKRDHSARTIQANGNISRCEAIGDLPVIVRDKQGTTVQLTFTNVRCVPDFKFSLLSVKQLWNEQGIDARFCDINALVLPNQSGLIPYDPARPLSTINAVPCANVAATAHHVPPTKCPQTTLEALASLGFHQVGSTSHLAKLSGVQIGALMHRRNHGGIHKIKACVHASKDGPKNLGAAVQPTCLDCAATRIKAAAHSGRREPCTEPGTLHIDLKEFARSYGGYQYALIAVDEHTRYIFTQCLRHKSEALDAVKRVVAEFNAIVGTRLDADGKPLPRPTVRTIMSDREGKLISHAFNEFRANASLHHNTSAPHDHDLNGIAERAIGAVSETAAALLHSANATVLEWPWLIRYAVDWHNSLIGDTGTSSSDPQISPYQRLTHKLPAIMDLARYGCRAVVLKPPNQQNKTALDSRGWVGTFCGRSVNSPGCWDVNCNGTIVSSSSVQVDEEHMPRLGSQAHQPLPPTAPSARASPPDPVPHLDSDRPVAPTAPSAAPINASVHHERPAHKALSLLNLFSGPYHRTDGLAAALSAHGWTNITQIDNDAEVGGGWQHDVLNDATYTKLLTECSAGQYDALMIAFPCSTFSVSRFFDATIDGHDSGPPVVRDHDHPDGIPELDPKHVKELKTSNLLLERTVELALAAHRSTSKATIILENPADRSVRGSSCFSEDLAKHGSLFATSAVARLIAGLENSSTATFAYCRLGSDFQKYTTLLYTNDAAPVLDDLNQHNYQCNHPRGSHNKAAQDPRWLKAEAGELDNHKRNGSWEELPRSQVPRGRRVHKLVWVYKVKRDGTCKARLCVQGCTLEEGIDFDQTFSAALRYSSARGLFCYAARKGCKVRSIDYVAAYLQGKFIEGEVIYCHMPPGYVELDSDGIPRVLKIVKPIYGIPQAGRRLQRQIFPWMKAQGLKPLDDSDPCVFVREDDSDGEIFVVGLYVDNLQIVHSVDIDDKGNAPPGSFCASFLKALNETWDVLDEGPMVDLLGIQARHNADGSITLHQEAYIDKLVERFLPGGVPTSLQGTSLPYSRNLDKHVSDAAACTGVDYPHLVKPFQERIGSLMYATTSTRCDIAYPVHQLCKCLAKPTPELMEEADRIIAYLARHRSVGITFDPGSTDLHAFSDASWEVRNSTSGWVVMWGNAALSWGSRKQKCVALSSCEAELIALSEATKDVVYTRKFVAGLDKSAVRGPTDLRTDNMAARHVSYNPELHDRMKHVARRHFFVRDMVESFEINVPFVPTKENVADFFTKSLPAPAFFAFRKILMNERDQAPPPSKLSPLLVGLAMVEGGASEGNA</sequence>
<evidence type="ECO:0000313" key="3">
    <source>
        <dbReference type="EMBL" id="KOO25421.1"/>
    </source>
</evidence>
<dbReference type="InterPro" id="IPR001584">
    <property type="entry name" value="Integrase_cat-core"/>
</dbReference>
<dbReference type="GO" id="GO:0015074">
    <property type="term" value="P:DNA integration"/>
    <property type="evidence" value="ECO:0007669"/>
    <property type="project" value="InterPro"/>
</dbReference>
<reference evidence="4" key="1">
    <citation type="journal article" date="2015" name="PLoS Genet.">
        <title>Genome Sequence and Transcriptome Analyses of Chrysochromulina tobin: Metabolic Tools for Enhanced Algal Fitness in the Prominent Order Prymnesiales (Haptophyceae).</title>
        <authorList>
            <person name="Hovde B.T."/>
            <person name="Deodato C.R."/>
            <person name="Hunsperger H.M."/>
            <person name="Ryken S.A."/>
            <person name="Yost W."/>
            <person name="Jha R.K."/>
            <person name="Patterson J."/>
            <person name="Monnat R.J. Jr."/>
            <person name="Barlow S.B."/>
            <person name="Starkenburg S.R."/>
            <person name="Cattolico R.A."/>
        </authorList>
    </citation>
    <scope>NUCLEOTIDE SEQUENCE</scope>
    <source>
        <strain evidence="4">CCMP291</strain>
    </source>
</reference>
<feature type="region of interest" description="Disordered" evidence="1">
    <location>
        <begin position="559"/>
        <end position="608"/>
    </location>
</feature>
<gene>
    <name evidence="3" type="ORF">Ctob_004027</name>
</gene>
<proteinExistence type="predicted"/>
<protein>
    <submittedName>
        <fullName evidence="3">Integrase core domain protein</fullName>
    </submittedName>
</protein>
<dbReference type="EMBL" id="JWZX01002977">
    <property type="protein sequence ID" value="KOO25421.1"/>
    <property type="molecule type" value="Genomic_DNA"/>
</dbReference>